<dbReference type="PROSITE" id="PS51318">
    <property type="entry name" value="TAT"/>
    <property type="match status" value="1"/>
</dbReference>
<dbReference type="KEGG" id="pfer:IRI77_10490"/>
<dbReference type="AlphaFoldDB" id="A0A7S7NV89"/>
<name>A0A7S7NV89_PALFE</name>
<reference evidence="1 2" key="1">
    <citation type="submission" date="2020-10" db="EMBL/GenBank/DDBJ databases">
        <title>Complete genome sequence of Paludibaculum fermentans P105T, a facultatively anaerobic acidobacterium capable of dissimilatory Fe(III) reduction.</title>
        <authorList>
            <person name="Dedysh S.N."/>
            <person name="Beletsky A.V."/>
            <person name="Kulichevskaya I.S."/>
            <person name="Mardanov A.V."/>
            <person name="Ravin N.V."/>
        </authorList>
    </citation>
    <scope>NUCLEOTIDE SEQUENCE [LARGE SCALE GENOMIC DNA]</scope>
    <source>
        <strain evidence="1 2">P105</strain>
    </source>
</reference>
<dbReference type="Proteomes" id="UP000593892">
    <property type="component" value="Chromosome"/>
</dbReference>
<keyword evidence="2" id="KW-1185">Reference proteome</keyword>
<dbReference type="InterPro" id="IPR006311">
    <property type="entry name" value="TAT_signal"/>
</dbReference>
<protein>
    <submittedName>
        <fullName evidence="1">Uncharacterized protein</fullName>
    </submittedName>
</protein>
<evidence type="ECO:0000313" key="1">
    <source>
        <dbReference type="EMBL" id="QOY90356.1"/>
    </source>
</evidence>
<evidence type="ECO:0000313" key="2">
    <source>
        <dbReference type="Proteomes" id="UP000593892"/>
    </source>
</evidence>
<accession>A0A7S7NV89</accession>
<organism evidence="1 2">
    <name type="scientific">Paludibaculum fermentans</name>
    <dbReference type="NCBI Taxonomy" id="1473598"/>
    <lineage>
        <taxon>Bacteria</taxon>
        <taxon>Pseudomonadati</taxon>
        <taxon>Acidobacteriota</taxon>
        <taxon>Terriglobia</taxon>
        <taxon>Bryobacterales</taxon>
        <taxon>Bryobacteraceae</taxon>
        <taxon>Paludibaculum</taxon>
    </lineage>
</organism>
<dbReference type="EMBL" id="CP063849">
    <property type="protein sequence ID" value="QOY90356.1"/>
    <property type="molecule type" value="Genomic_DNA"/>
</dbReference>
<dbReference type="InterPro" id="IPR015943">
    <property type="entry name" value="WD40/YVTN_repeat-like_dom_sf"/>
</dbReference>
<sequence>MMSRRNLLQGLGGVGLGLMTAGLAGAAPRRPQRPQVKPVVPLLGSAGDVVWDDELQQTFSDHVRGIYGDGYAMLYDYGQDPGYVLAYDIHAGLASYNNNYWETFELGDLHMCNGMLVAPSVDDKGNHGFAAFPAKALGLTSFATFCPTAEILSNAVDLPNGVAFVAGDGNLHSIGFYVDENQTVQSYQNWAVSLNSGSRDSAILEYGSEKRMLAFLGTQAFLFDISSSTSPTLSQQVGLSDAPIQLATSGNAWYCVLGTSTSECSLYSYPWEVKFADHLLPIPNWVYKSAAQPGKPVANGNCVYFADAGGKFSAIDAATGKYTWGTDLGGDCSQAEIYIEDGVAYLCNTAGTLFAIDLGSTDDPQVVQKALGSSAALLGVENGVCTITYVSDGTGARHLAGIDMAGQVHAFSCESTLLPDEMTGTPGSNQPSNPVYHTYVQLFDPNKNPRAFCSVKVSAYEDLTLSDGSPATIKLPNGTTVTGMATYNLTATSPVWLTTDASGGLNLTVQANDLNCPSLYLWSTFMDRDESIVIYPDHGSTQKLQGAQAAELSSAQAFDGSKMLPSNTDTAALSSALSQTLSGGVSASMAAARAVQKVRGARYAAARRQGPKRCGRRRVLAASGDPTSYIAFPASTTNLQYQYPANAEAVRPYSPSASSSFAFDIADDGSITPTVANVRGASSTPLLGLSFSDFKTKIVHGLNKIKHIESNIDADLKQAIHTITSDAGDVFALTVKTIEDAVTVVAGLLKTLASDIKKAIEWLAELFDWPAILANKDLLKGQVCSAFADFTTRINGLTSTGCKDVHAFFAGVKGDFQKAMDNATGTFQGSTIGSKQANNNDPKTVFSNGSQGPANHFHSKLKNNVHQTQMDTAAMAQVFRVGSAQVAGCAGVNLDSLKSIIEGALSNCAIALKDDLEDILTALENFGKSFQLLVTDPGAFVENAITDVLNLFTALVDTMLDAADLVVEAVLGIVASLIEGIMYVATATIHIPVISPLWNAITGDPLSFLDVVCLLAAIPYTIIEKVGLSARSSGLKSIDGQVRAWAIFSFFASAADAACDADALNDPNSPLSILDLVMDSIVFGLSYPAGENLTLLGGAYWACQCTPIAINFSNCVLFATDSEASAALNAAVPSFLNAFSCVNTPGAICMALQEPDVYMGTDGLALIPNILSNLVLAAKPGVNLGEEARLGVAVLDFALPVIGMILTLAGDS</sequence>
<dbReference type="Gene3D" id="2.130.10.10">
    <property type="entry name" value="YVTN repeat-like/Quinoprotein amine dehydrogenase"/>
    <property type="match status" value="1"/>
</dbReference>
<dbReference type="InterPro" id="IPR011047">
    <property type="entry name" value="Quinoprotein_ADH-like_sf"/>
</dbReference>
<dbReference type="RefSeq" id="WP_194452021.1">
    <property type="nucleotide sequence ID" value="NZ_CP063849.1"/>
</dbReference>
<dbReference type="InterPro" id="IPR011044">
    <property type="entry name" value="Quino_amine_DH_bsu"/>
</dbReference>
<proteinExistence type="predicted"/>
<gene>
    <name evidence="1" type="ORF">IRI77_10490</name>
</gene>
<dbReference type="SUPFAM" id="SSF50969">
    <property type="entry name" value="YVTN repeat-like/Quinoprotein amine dehydrogenase"/>
    <property type="match status" value="1"/>
</dbReference>
<dbReference type="SUPFAM" id="SSF50998">
    <property type="entry name" value="Quinoprotein alcohol dehydrogenase-like"/>
    <property type="match status" value="1"/>
</dbReference>